<dbReference type="EMBL" id="AONQ01000034">
    <property type="protein sequence ID" value="EME69437.1"/>
    <property type="molecule type" value="Genomic_DNA"/>
</dbReference>
<dbReference type="SUPFAM" id="SSF52540">
    <property type="entry name" value="P-loop containing nucleoside triphosphate hydrolases"/>
    <property type="match status" value="2"/>
</dbReference>
<keyword evidence="1" id="KW-0175">Coiled coil</keyword>
<evidence type="ECO:0000313" key="4">
    <source>
        <dbReference type="EMBL" id="EME69437.1"/>
    </source>
</evidence>
<dbReference type="eggNOG" id="COG4951">
    <property type="taxonomic scope" value="Bacteria"/>
</dbReference>
<dbReference type="Proteomes" id="UP000011744">
    <property type="component" value="Unassembled WGS sequence"/>
</dbReference>
<dbReference type="eggNOG" id="COG1061">
    <property type="taxonomic scope" value="Bacteria"/>
</dbReference>
<dbReference type="PROSITE" id="PS51192">
    <property type="entry name" value="HELICASE_ATP_BIND_1"/>
    <property type="match status" value="1"/>
</dbReference>
<dbReference type="InterPro" id="IPR050742">
    <property type="entry name" value="Helicase_Restrict-Modif_Enz"/>
</dbReference>
<dbReference type="SMART" id="SM00487">
    <property type="entry name" value="DEXDc"/>
    <property type="match status" value="1"/>
</dbReference>
<feature type="region of interest" description="Disordered" evidence="2">
    <location>
        <begin position="318"/>
        <end position="338"/>
    </location>
</feature>
<dbReference type="STRING" id="1244869.H261_13239"/>
<reference evidence="4 5" key="1">
    <citation type="journal article" date="2014" name="Genome Announc.">
        <title>Draft Genome Sequence of Magnetospirillum sp. Strain SO-1, a Freshwater Magnetotactic Bacterium Isolated from the Ol'khovka River, Russia.</title>
        <authorList>
            <person name="Grouzdev D.S."/>
            <person name="Dziuba M.V."/>
            <person name="Sukhacheva M.S."/>
            <person name="Mardanov A.V."/>
            <person name="Beletskiy A.V."/>
            <person name="Kuznetsov B.B."/>
            <person name="Skryabin K.G."/>
        </authorList>
    </citation>
    <scope>NUCLEOTIDE SEQUENCE [LARGE SCALE GENOMIC DNA]</scope>
    <source>
        <strain evidence="4 5">SO-1</strain>
    </source>
</reference>
<proteinExistence type="predicted"/>
<dbReference type="AlphaFoldDB" id="M2ZQ45"/>
<dbReference type="InterPro" id="IPR014001">
    <property type="entry name" value="Helicase_ATP-bd"/>
</dbReference>
<dbReference type="OrthoDB" id="9804086at2"/>
<dbReference type="Gene3D" id="3.40.50.300">
    <property type="entry name" value="P-loop containing nucleotide triphosphate hydrolases"/>
    <property type="match status" value="2"/>
</dbReference>
<dbReference type="PANTHER" id="PTHR47396">
    <property type="entry name" value="TYPE I RESTRICTION ENZYME ECOKI R PROTEIN"/>
    <property type="match status" value="1"/>
</dbReference>
<evidence type="ECO:0000256" key="2">
    <source>
        <dbReference type="SAM" id="MobiDB-lite"/>
    </source>
</evidence>
<dbReference type="CDD" id="cd18785">
    <property type="entry name" value="SF2_C"/>
    <property type="match status" value="1"/>
</dbReference>
<dbReference type="GO" id="GO:0005829">
    <property type="term" value="C:cytosol"/>
    <property type="evidence" value="ECO:0007669"/>
    <property type="project" value="TreeGrafter"/>
</dbReference>
<evidence type="ECO:0000256" key="1">
    <source>
        <dbReference type="SAM" id="Coils"/>
    </source>
</evidence>
<dbReference type="InterPro" id="IPR027417">
    <property type="entry name" value="P-loop_NTPase"/>
</dbReference>
<dbReference type="Pfam" id="PF04851">
    <property type="entry name" value="ResIII"/>
    <property type="match status" value="1"/>
</dbReference>
<feature type="coiled-coil region" evidence="1">
    <location>
        <begin position="9"/>
        <end position="36"/>
    </location>
</feature>
<dbReference type="PANTHER" id="PTHR47396:SF1">
    <property type="entry name" value="ATP-DEPENDENT HELICASE IRC3-RELATED"/>
    <property type="match status" value="1"/>
</dbReference>
<evidence type="ECO:0000313" key="5">
    <source>
        <dbReference type="Proteomes" id="UP000011744"/>
    </source>
</evidence>
<organism evidence="4 5">
    <name type="scientific">Paramagnetospirillum caucaseum</name>
    <dbReference type="NCBI Taxonomy" id="1244869"/>
    <lineage>
        <taxon>Bacteria</taxon>
        <taxon>Pseudomonadati</taxon>
        <taxon>Pseudomonadota</taxon>
        <taxon>Alphaproteobacteria</taxon>
        <taxon>Rhodospirillales</taxon>
        <taxon>Magnetospirillaceae</taxon>
        <taxon>Paramagnetospirillum</taxon>
    </lineage>
</organism>
<accession>M2ZQ45</accession>
<keyword evidence="5" id="KW-1185">Reference proteome</keyword>
<protein>
    <recommendedName>
        <fullName evidence="3">Helicase ATP-binding domain-containing protein</fullName>
    </recommendedName>
</protein>
<dbReference type="InterPro" id="IPR054347">
    <property type="entry name" value="TOTE_primase"/>
</dbReference>
<dbReference type="GO" id="GO:0003677">
    <property type="term" value="F:DNA binding"/>
    <property type="evidence" value="ECO:0007669"/>
    <property type="project" value="InterPro"/>
</dbReference>
<name>M2ZQ45_9PROT</name>
<comment type="caution">
    <text evidence="4">The sequence shown here is derived from an EMBL/GenBank/DDBJ whole genome shotgun (WGS) entry which is preliminary data.</text>
</comment>
<sequence>MILSEADEIAAIMARLTALDAERADLESRLTRLRAREANRRATDTERSPTARVTGASPPAAKIALFHSLFRGRDDVFPKRWSNPKSGKSGYSPACANEWVPRLCGKPKVKCGDCPNRHFLPVTDTIIAQHLRGEGADGRNFIIGVYPMLTDETCWFLAADFDKKSWRDDVAAFLDTCRIKNIPAAVERSRSGNGGHVWIFFAEPVPAGLARRLGAHILTETMERAPELGFDSYDRFFPNQDTMPAGGFGNLIALPLQRRPREAGNSVFLDDQFEPHPDQWQYLSGVRKMTLAEVSTLTDEASRQGRILGVRLPIDDDNEEPWLAPPSRRKPEAPISGPLPETVDMVLGNQVYIDRTALPPALVNRLVRLAAFQNPEFYSAQAMRLPTFGTPRIIGCAELLSHHVALPRGCRDQAEALLTSLGIGIHYRDERHAGRPVETSFVGTLTLEQQAAADALLRHDTGVLAATTAFGKTVVAAYAIAARKTNTLVLVHRRQLLDQWIARLSTFLDLPPKSIGQIGGGKRKPTGIVDVAVIQSLARKGEVDDIVGEYGHLIIDECHHLSAVSFEAVARRCKAKCVLGLSATVSRKDGHHPIIFMQCGPVRFRVDAKRQAAQRPFGHRVVLRHTSFALPPGMDADRPAIQELYNALARDDARNAMIFDDVLKSLEAGRSPVILTERKDHVLLLAERLSRFARNVIVLHGGLGVKARRAQAEQLAAIADTEERVLIATGRYIGEGFDDARLDTLFLTMPIAWRGTLAQYAGRLHRLHPAKREVIVYDYVDDFVPVLARMSGKRIKGYDSLGYRCATASPAPFP</sequence>
<feature type="domain" description="Helicase ATP-binding" evidence="3">
    <location>
        <begin position="453"/>
        <end position="603"/>
    </location>
</feature>
<gene>
    <name evidence="4" type="ORF">H261_13239</name>
</gene>
<dbReference type="Pfam" id="PF22548">
    <property type="entry name" value="AEP-TOTE"/>
    <property type="match status" value="1"/>
</dbReference>
<dbReference type="GO" id="GO:0005524">
    <property type="term" value="F:ATP binding"/>
    <property type="evidence" value="ECO:0007669"/>
    <property type="project" value="InterPro"/>
</dbReference>
<evidence type="ECO:0000259" key="3">
    <source>
        <dbReference type="PROSITE" id="PS51192"/>
    </source>
</evidence>
<dbReference type="RefSeq" id="WP_008618254.1">
    <property type="nucleotide sequence ID" value="NZ_AONQ01000034.1"/>
</dbReference>
<dbReference type="PATRIC" id="fig|1244869.3.peg.2671"/>
<dbReference type="InterPro" id="IPR006935">
    <property type="entry name" value="Helicase/UvrB_N"/>
</dbReference>
<dbReference type="GO" id="GO:0016787">
    <property type="term" value="F:hydrolase activity"/>
    <property type="evidence" value="ECO:0007669"/>
    <property type="project" value="InterPro"/>
</dbReference>
<dbReference type="CDD" id="cd17926">
    <property type="entry name" value="DEXHc_RE"/>
    <property type="match status" value="1"/>
</dbReference>